<dbReference type="InterPro" id="IPR006131">
    <property type="entry name" value="Asp_carbamoyltransf_Asp/Orn-bd"/>
</dbReference>
<reference evidence="8" key="1">
    <citation type="journal article" date="2014" name="Int. J. Syst. Evol. Microbiol.">
        <title>Complete genome sequence of Corynebacterium casei LMG S-19264T (=DSM 44701T), isolated from a smear-ripened cheese.</title>
        <authorList>
            <consortium name="US DOE Joint Genome Institute (JGI-PGF)"/>
            <person name="Walter F."/>
            <person name="Albersmeier A."/>
            <person name="Kalinowski J."/>
            <person name="Ruckert C."/>
        </authorList>
    </citation>
    <scope>NUCLEOTIDE SEQUENCE</scope>
    <source>
        <strain evidence="8">JCM 16108</strain>
    </source>
</reference>
<dbReference type="Gene3D" id="3.40.50.1370">
    <property type="entry name" value="Aspartate/ornithine carbamoyltransferase"/>
    <property type="match status" value="2"/>
</dbReference>
<protein>
    <recommendedName>
        <fullName evidence="2 5">Ornithine carbamoyltransferase</fullName>
        <shortName evidence="5">OTCase</shortName>
        <ecNumber evidence="2 5">2.1.3.3</ecNumber>
    </recommendedName>
</protein>
<dbReference type="NCBIfam" id="TIGR00658">
    <property type="entry name" value="orni_carb_tr"/>
    <property type="match status" value="1"/>
</dbReference>
<feature type="binding site" evidence="5">
    <location>
        <begin position="242"/>
        <end position="243"/>
    </location>
    <ligand>
        <name>carbamoyl phosphate</name>
        <dbReference type="ChEBI" id="CHEBI:58228"/>
    </ligand>
</feature>
<dbReference type="NCBIfam" id="NF001986">
    <property type="entry name" value="PRK00779.1"/>
    <property type="match status" value="1"/>
</dbReference>
<dbReference type="InterPro" id="IPR036901">
    <property type="entry name" value="Asp/Orn_carbamoylTrfase_sf"/>
</dbReference>
<evidence type="ECO:0000259" key="7">
    <source>
        <dbReference type="Pfam" id="PF02729"/>
    </source>
</evidence>
<feature type="binding site" evidence="5">
    <location>
        <position position="143"/>
    </location>
    <ligand>
        <name>L-ornithine</name>
        <dbReference type="ChEBI" id="CHEBI:46911"/>
    </ligand>
</feature>
<name>A0A830G4V2_9EURY</name>
<dbReference type="GO" id="GO:0005737">
    <property type="term" value="C:cytoplasm"/>
    <property type="evidence" value="ECO:0007669"/>
    <property type="project" value="UniProtKB-SubCell"/>
</dbReference>
<comment type="similarity">
    <text evidence="1 5">Belongs to the aspartate/ornithine carbamoyltransferase superfamily. OTCase family.</text>
</comment>
<feature type="binding site" evidence="5">
    <location>
        <begin position="35"/>
        <end position="38"/>
    </location>
    <ligand>
        <name>carbamoyl phosphate</name>
        <dbReference type="ChEBI" id="CHEBI:58228"/>
    </ligand>
</feature>
<evidence type="ECO:0000256" key="3">
    <source>
        <dbReference type="ARBA" id="ARBA00022679"/>
    </source>
</evidence>
<comment type="subcellular location">
    <subcellularLocation>
        <location evidence="5">Cytoplasm</location>
    </subcellularLocation>
</comment>
<feature type="binding site" evidence="5">
    <location>
        <begin position="113"/>
        <end position="116"/>
    </location>
    <ligand>
        <name>carbamoyl phosphate</name>
        <dbReference type="ChEBI" id="CHEBI:58228"/>
    </ligand>
</feature>
<dbReference type="Pfam" id="PF02729">
    <property type="entry name" value="OTCace_N"/>
    <property type="match status" value="1"/>
</dbReference>
<feature type="domain" description="Aspartate/ornithine carbamoyltransferase Asp/Orn-binding" evidence="6">
    <location>
        <begin position="132"/>
        <end position="279"/>
    </location>
</feature>
<dbReference type="HAMAP" id="MF_01109">
    <property type="entry name" value="OTCase"/>
    <property type="match status" value="1"/>
</dbReference>
<evidence type="ECO:0000256" key="2">
    <source>
        <dbReference type="ARBA" id="ARBA00013007"/>
    </source>
</evidence>
<evidence type="ECO:0000313" key="9">
    <source>
        <dbReference type="Proteomes" id="UP000614609"/>
    </source>
</evidence>
<dbReference type="PANTHER" id="PTHR45753">
    <property type="entry name" value="ORNITHINE CARBAMOYLTRANSFERASE, MITOCHONDRIAL"/>
    <property type="match status" value="1"/>
</dbReference>
<keyword evidence="5" id="KW-0963">Cytoplasm</keyword>
<evidence type="ECO:0000256" key="5">
    <source>
        <dbReference type="HAMAP-Rule" id="MF_01109"/>
    </source>
</evidence>
<dbReference type="GO" id="GO:0042450">
    <property type="term" value="P:L-arginine biosynthetic process via ornithine"/>
    <property type="evidence" value="ECO:0007669"/>
    <property type="project" value="UniProtKB-UniRule"/>
</dbReference>
<dbReference type="InterPro" id="IPR006130">
    <property type="entry name" value="Asp/Orn_carbamoylTrfase"/>
</dbReference>
<comment type="catalytic activity">
    <reaction evidence="4 5">
        <text>carbamoyl phosphate + L-ornithine = L-citrulline + phosphate + H(+)</text>
        <dbReference type="Rhea" id="RHEA:19513"/>
        <dbReference type="ChEBI" id="CHEBI:15378"/>
        <dbReference type="ChEBI" id="CHEBI:43474"/>
        <dbReference type="ChEBI" id="CHEBI:46911"/>
        <dbReference type="ChEBI" id="CHEBI:57743"/>
        <dbReference type="ChEBI" id="CHEBI:58228"/>
        <dbReference type="EC" id="2.1.3.3"/>
    </reaction>
</comment>
<dbReference type="InterPro" id="IPR006132">
    <property type="entry name" value="Asp/Orn_carbamoyltranf_P-bd"/>
</dbReference>
<evidence type="ECO:0000259" key="6">
    <source>
        <dbReference type="Pfam" id="PF00185"/>
    </source>
</evidence>
<feature type="binding site" evidence="5">
    <location>
        <begin position="207"/>
        <end position="208"/>
    </location>
    <ligand>
        <name>L-ornithine</name>
        <dbReference type="ChEBI" id="CHEBI:46911"/>
    </ligand>
</feature>
<evidence type="ECO:0000256" key="1">
    <source>
        <dbReference type="ARBA" id="ARBA00007805"/>
    </source>
</evidence>
<reference evidence="8" key="2">
    <citation type="submission" date="2020-09" db="EMBL/GenBank/DDBJ databases">
        <authorList>
            <person name="Sun Q."/>
            <person name="Ohkuma M."/>
        </authorList>
    </citation>
    <scope>NUCLEOTIDE SEQUENCE</scope>
    <source>
        <strain evidence="8">JCM 16108</strain>
    </source>
</reference>
<keyword evidence="9" id="KW-1185">Reference proteome</keyword>
<dbReference type="GO" id="GO:0019240">
    <property type="term" value="P:citrulline biosynthetic process"/>
    <property type="evidence" value="ECO:0007669"/>
    <property type="project" value="TreeGrafter"/>
</dbReference>
<dbReference type="SUPFAM" id="SSF53671">
    <property type="entry name" value="Aspartate/ornithine carbamoyltransferase"/>
    <property type="match status" value="1"/>
</dbReference>
<dbReference type="AlphaFoldDB" id="A0A830G4V2"/>
<evidence type="ECO:0000313" key="8">
    <source>
        <dbReference type="EMBL" id="GGM74653.1"/>
    </source>
</evidence>
<gene>
    <name evidence="8" type="ORF">GCM10009017_25750</name>
</gene>
<feature type="binding site" evidence="5">
    <location>
        <position position="62"/>
    </location>
    <ligand>
        <name>carbamoyl phosphate</name>
        <dbReference type="ChEBI" id="CHEBI:58228"/>
    </ligand>
</feature>
<dbReference type="PRINTS" id="PR00100">
    <property type="entry name" value="AOTCASE"/>
</dbReference>
<evidence type="ECO:0000256" key="4">
    <source>
        <dbReference type="ARBA" id="ARBA00048772"/>
    </source>
</evidence>
<dbReference type="Pfam" id="PF00185">
    <property type="entry name" value="OTCace"/>
    <property type="match status" value="1"/>
</dbReference>
<feature type="domain" description="Aspartate/ornithine carbamoyltransferase carbamoyl-P binding" evidence="7">
    <location>
        <begin position="2"/>
        <end position="126"/>
    </location>
</feature>
<proteinExistence type="inferred from homology"/>
<keyword evidence="3 5" id="KW-0808">Transferase</keyword>
<sequence>MHRVLDTAAALKAGEEEPPASLDGASLGMLFERPSTRTRVSFEVGMTELGGHAVFLGKDDIQLGRGEPIKDTARALSGYVDGVMARVKTHEDMLELAEYADVPVINGLSSEAHPAQTVADLLTIREHCGFEDTTVAWVGDGNNVGASFLVGAAMVGLDVRAATPEGYEFNPDAVERASEYDGEITVGHDPDAAVADADIVYTDVWVSMGEEERREEKVADFAGFQLNEALLSKTDDAAVMHCLPAHRGEEITDDVMESDRELIWAQAENRLHGQKGILVEIL</sequence>
<feature type="binding site" evidence="5">
    <location>
        <position position="203"/>
    </location>
    <ligand>
        <name>L-ornithine</name>
        <dbReference type="ChEBI" id="CHEBI:46911"/>
    </ligand>
</feature>
<dbReference type="EC" id="2.1.3.3" evidence="2 5"/>
<accession>A0A830G4V2</accession>
<dbReference type="PRINTS" id="PR00102">
    <property type="entry name" value="OTCASE"/>
</dbReference>
<dbReference type="InterPro" id="IPR024904">
    <property type="entry name" value="OTCase_ArgI"/>
</dbReference>
<dbReference type="GO" id="GO:0004585">
    <property type="term" value="F:ornithine carbamoyltransferase activity"/>
    <property type="evidence" value="ECO:0007669"/>
    <property type="project" value="UniProtKB-UniRule"/>
</dbReference>
<dbReference type="FunFam" id="3.40.50.1370:FF:000008">
    <property type="entry name" value="Ornithine carbamoyltransferase"/>
    <property type="match status" value="1"/>
</dbReference>
<feature type="binding site" evidence="5">
    <location>
        <position position="86"/>
    </location>
    <ligand>
        <name>carbamoyl phosphate</name>
        <dbReference type="ChEBI" id="CHEBI:58228"/>
    </ligand>
</feature>
<dbReference type="PANTHER" id="PTHR45753:SF3">
    <property type="entry name" value="ORNITHINE TRANSCARBAMYLASE, MITOCHONDRIAL"/>
    <property type="match status" value="1"/>
</dbReference>
<dbReference type="InterPro" id="IPR002292">
    <property type="entry name" value="Orn/put_carbamltrans"/>
</dbReference>
<dbReference type="Proteomes" id="UP000614609">
    <property type="component" value="Unassembled WGS sequence"/>
</dbReference>
<dbReference type="EMBL" id="BMOO01000007">
    <property type="protein sequence ID" value="GGM74653.1"/>
    <property type="molecule type" value="Genomic_DNA"/>
</dbReference>
<feature type="binding site" evidence="5">
    <location>
        <position position="270"/>
    </location>
    <ligand>
        <name>carbamoyl phosphate</name>
        <dbReference type="ChEBI" id="CHEBI:58228"/>
    </ligand>
</feature>
<comment type="caution">
    <text evidence="8">The sequence shown here is derived from an EMBL/GenBank/DDBJ whole genome shotgun (WGS) entry which is preliminary data.</text>
</comment>
<organism evidence="8 9">
    <name type="scientific">Halarchaeum rubridurum</name>
    <dbReference type="NCBI Taxonomy" id="489911"/>
    <lineage>
        <taxon>Archaea</taxon>
        <taxon>Methanobacteriati</taxon>
        <taxon>Methanobacteriota</taxon>
        <taxon>Stenosarchaea group</taxon>
        <taxon>Halobacteria</taxon>
        <taxon>Halobacteriales</taxon>
        <taxon>Halobacteriaceae</taxon>
    </lineage>
</organism>
<dbReference type="GO" id="GO:0016597">
    <property type="term" value="F:amino acid binding"/>
    <property type="evidence" value="ECO:0007669"/>
    <property type="project" value="InterPro"/>
</dbReference>